<proteinExistence type="predicted"/>
<dbReference type="RefSeq" id="WP_079541478.1">
    <property type="nucleotide sequence ID" value="NZ_CAUPBE010000046.1"/>
</dbReference>
<protein>
    <recommendedName>
        <fullName evidence="2">DUF4189 domain-containing protein</fullName>
    </recommendedName>
</protein>
<reference evidence="4" key="1">
    <citation type="submission" date="2016-04" db="EMBL/GenBank/DDBJ databases">
        <authorList>
            <person name="Tagini F."/>
        </authorList>
    </citation>
    <scope>NUCLEOTIDE SEQUENCE [LARGE SCALE GENOMIC DNA]</scope>
    <source>
        <strain evidence="4">CHUV0807</strain>
    </source>
</reference>
<feature type="chain" id="PRO_5008674963" description="DUF4189 domain-containing protein" evidence="1">
    <location>
        <begin position="19"/>
        <end position="173"/>
    </location>
</feature>
<dbReference type="Pfam" id="PF13827">
    <property type="entry name" value="DUF4189"/>
    <property type="match status" value="1"/>
</dbReference>
<dbReference type="InterPro" id="IPR025240">
    <property type="entry name" value="DUF4189"/>
</dbReference>
<name>A0A1C3H5Q4_9GAMM</name>
<dbReference type="PROSITE" id="PS51257">
    <property type="entry name" value="PROKAR_LIPOPROTEIN"/>
    <property type="match status" value="1"/>
</dbReference>
<feature type="domain" description="DUF4189" evidence="2">
    <location>
        <begin position="70"/>
        <end position="162"/>
    </location>
</feature>
<accession>A0A1C3H5Q4</accession>
<gene>
    <name evidence="3" type="ORF">CHUV0807_1890</name>
</gene>
<feature type="signal peptide" evidence="1">
    <location>
        <begin position="1"/>
        <end position="18"/>
    </location>
</feature>
<evidence type="ECO:0000256" key="1">
    <source>
        <dbReference type="SAM" id="SignalP"/>
    </source>
</evidence>
<evidence type="ECO:0000313" key="4">
    <source>
        <dbReference type="Proteomes" id="UP000190837"/>
    </source>
</evidence>
<keyword evidence="1" id="KW-0732">Signal</keyword>
<evidence type="ECO:0000313" key="3">
    <source>
        <dbReference type="EMBL" id="SAM68136.1"/>
    </source>
</evidence>
<evidence type="ECO:0000259" key="2">
    <source>
        <dbReference type="Pfam" id="PF13827"/>
    </source>
</evidence>
<sequence>MKKTFLTFLTLASGTAIACPGQFDPASGTCTFQGNNGELVQYQEAPPQGYGSSAYQEPPPPQIQYYEVGYAAIAVNDSNSNLHWTVNANSPEEARKEVLASCQQKDGAGAACTVVFGTHEEYFSVTQGQKDGRTTFFFADGTLSFERSMADCQAAGMSDCEDVVIEGQPRRFL</sequence>
<organism evidence="3 4">
    <name type="scientific">Cardiobacterium hominis</name>
    <dbReference type="NCBI Taxonomy" id="2718"/>
    <lineage>
        <taxon>Bacteria</taxon>
        <taxon>Pseudomonadati</taxon>
        <taxon>Pseudomonadota</taxon>
        <taxon>Gammaproteobacteria</taxon>
        <taxon>Cardiobacteriales</taxon>
        <taxon>Cardiobacteriaceae</taxon>
        <taxon>Cardiobacterium</taxon>
    </lineage>
</organism>
<dbReference type="EMBL" id="FKLO01000064">
    <property type="protein sequence ID" value="SAM68136.1"/>
    <property type="molecule type" value="Genomic_DNA"/>
</dbReference>
<dbReference type="AlphaFoldDB" id="A0A1C3H5Q4"/>
<dbReference type="Proteomes" id="UP000190837">
    <property type="component" value="Unassembled WGS sequence"/>
</dbReference>